<dbReference type="GO" id="GO:0009421">
    <property type="term" value="C:bacterial-type flagellum filament cap"/>
    <property type="evidence" value="ECO:0007669"/>
    <property type="project" value="InterPro"/>
</dbReference>
<reference evidence="8 9" key="1">
    <citation type="journal article" date="2013" name="Genome Announc.">
        <title>Draft genome sequences for three mercury-methylating, sulfate-reducing bacteria.</title>
        <authorList>
            <person name="Brown S.D."/>
            <person name="Hurt R.A.Jr."/>
            <person name="Gilmour C.C."/>
            <person name="Elias D.A."/>
        </authorList>
    </citation>
    <scope>NUCLEOTIDE SEQUENCE [LARGE SCALE GENOMIC DNA]</scope>
    <source>
        <strain evidence="8 9">DSM 16529</strain>
    </source>
</reference>
<proteinExistence type="inferred from homology"/>
<dbReference type="PANTHER" id="PTHR30288">
    <property type="entry name" value="FLAGELLAR CAP/ASSEMBLY PROTEIN FLID"/>
    <property type="match status" value="1"/>
</dbReference>
<accession>S7TE74</accession>
<dbReference type="GO" id="GO:0007155">
    <property type="term" value="P:cell adhesion"/>
    <property type="evidence" value="ECO:0007669"/>
    <property type="project" value="InterPro"/>
</dbReference>
<feature type="domain" description="Flagellar hook-associated protein 2 N-terminal" evidence="6">
    <location>
        <begin position="16"/>
        <end position="112"/>
    </location>
</feature>
<dbReference type="InterPro" id="IPR040026">
    <property type="entry name" value="FliD"/>
</dbReference>
<evidence type="ECO:0000259" key="6">
    <source>
        <dbReference type="Pfam" id="PF02465"/>
    </source>
</evidence>
<evidence type="ECO:0000256" key="1">
    <source>
        <dbReference type="ARBA" id="ARBA00009764"/>
    </source>
</evidence>
<evidence type="ECO:0000313" key="9">
    <source>
        <dbReference type="Proteomes" id="UP000014975"/>
    </source>
</evidence>
<evidence type="ECO:0000259" key="7">
    <source>
        <dbReference type="Pfam" id="PF07195"/>
    </source>
</evidence>
<protein>
    <recommendedName>
        <fullName evidence="5">Flagellar hook-associated protein 2</fullName>
        <shortName evidence="5">HAP2</shortName>
    </recommendedName>
    <alternativeName>
        <fullName evidence="5">Flagellar cap protein</fullName>
    </alternativeName>
</protein>
<keyword evidence="8" id="KW-0966">Cell projection</keyword>
<sequence>MSDYWSGQINFSGLGSGTDFGAIIESTIALEGHRKRQMENWKADWEAKVEALQDLNQAMRDLRDWLVDFKSPSAFLVKTASSTNADAITATADAAAEEGTHVVVVDQLAQNDIWVNTASPITDLNAVVADTDASITIAYAGKEHAISVPAGTTAQGLMHLINSNPSLGGDVRAKLIFDGEAHYLQLRGMDLGADNTVRVTASTVSGFGPDDFECTQAAQNARLKVDGFPLAADKWIELDSNVADGVIEGVSLTLKDVTGPGGVRIGIATDTESVMQNVRDFVAKINEVRTTIQEMTKIDSSTGEGSVMTGNYGVQMVGRRMTDITSGQGLGFVYYDEKTRQGDPFSSLSHLGILTDANDHSSTHGLLLLDEEIFAEALAKDPMAVAQFFAADFIGESESPEVSFLSLVDGMTKAGRHEITYTVQGGEIVSAFINGQEASISGWEITGKYGTTASGMAVLAEQRTDGTHSAVVTVKQGKILQLAEALADITNSETGTLKVIENNYKDIISGLETKIAWEEARLERKERTLRDQYARLETTLSHYNSLQAQLESQLAQLTTS</sequence>
<dbReference type="Pfam" id="PF02465">
    <property type="entry name" value="FliD_N"/>
    <property type="match status" value="1"/>
</dbReference>
<keyword evidence="8" id="KW-0969">Cilium</keyword>
<comment type="subunit">
    <text evidence="2 5">Homopentamer.</text>
</comment>
<evidence type="ECO:0000256" key="5">
    <source>
        <dbReference type="RuleBase" id="RU362066"/>
    </source>
</evidence>
<evidence type="ECO:0000313" key="8">
    <source>
        <dbReference type="EMBL" id="EPR34996.1"/>
    </source>
</evidence>
<name>S7TE74_9BACT</name>
<dbReference type="PATRIC" id="fig|1121439.3.peg.752"/>
<keyword evidence="8" id="KW-0282">Flagellum</keyword>
<feature type="coiled-coil region" evidence="5">
    <location>
        <begin position="508"/>
        <end position="539"/>
    </location>
</feature>
<dbReference type="EMBL" id="ATHI01000005">
    <property type="protein sequence ID" value="EPR34996.1"/>
    <property type="molecule type" value="Genomic_DNA"/>
</dbReference>
<dbReference type="GO" id="GO:0009424">
    <property type="term" value="C:bacterial-type flagellum hook"/>
    <property type="evidence" value="ECO:0007669"/>
    <property type="project" value="UniProtKB-UniRule"/>
</dbReference>
<keyword evidence="5" id="KW-0964">Secreted</keyword>
<evidence type="ECO:0000256" key="2">
    <source>
        <dbReference type="ARBA" id="ARBA00011255"/>
    </source>
</evidence>
<keyword evidence="4 5" id="KW-0975">Bacterial flagellum</keyword>
<dbReference type="InterPro" id="IPR003481">
    <property type="entry name" value="FliD_N"/>
</dbReference>
<comment type="subcellular location">
    <subcellularLocation>
        <location evidence="5">Secreted</location>
    </subcellularLocation>
    <subcellularLocation>
        <location evidence="5">Bacterial flagellum</location>
    </subcellularLocation>
</comment>
<comment type="similarity">
    <text evidence="1 5">Belongs to the FliD family.</text>
</comment>
<keyword evidence="3 5" id="KW-0175">Coiled coil</keyword>
<dbReference type="STRING" id="1121439.dsat_2359"/>
<dbReference type="eggNOG" id="COG1345">
    <property type="taxonomic scope" value="Bacteria"/>
</dbReference>
<dbReference type="InterPro" id="IPR010809">
    <property type="entry name" value="FliD_C"/>
</dbReference>
<organism evidence="8 9">
    <name type="scientific">Alkalidesulfovibrio alkalitolerans DSM 16529</name>
    <dbReference type="NCBI Taxonomy" id="1121439"/>
    <lineage>
        <taxon>Bacteria</taxon>
        <taxon>Pseudomonadati</taxon>
        <taxon>Thermodesulfobacteriota</taxon>
        <taxon>Desulfovibrionia</taxon>
        <taxon>Desulfovibrionales</taxon>
        <taxon>Desulfovibrionaceae</taxon>
        <taxon>Alkalidesulfovibrio</taxon>
    </lineage>
</organism>
<comment type="caution">
    <text evidence="8">The sequence shown here is derived from an EMBL/GenBank/DDBJ whole genome shotgun (WGS) entry which is preliminary data.</text>
</comment>
<dbReference type="Proteomes" id="UP000014975">
    <property type="component" value="Unassembled WGS sequence"/>
</dbReference>
<comment type="function">
    <text evidence="5">Required for morphogenesis and for the elongation of the flagellar filament by facilitating polymerization of the flagellin monomers at the tip of growing filament. Forms a capping structure, which prevents flagellin subunits (transported through the central channel of the flagellum) from leaking out without polymerization at the distal end.</text>
</comment>
<evidence type="ECO:0000256" key="4">
    <source>
        <dbReference type="ARBA" id="ARBA00023143"/>
    </source>
</evidence>
<keyword evidence="9" id="KW-1185">Reference proteome</keyword>
<feature type="domain" description="Flagellar hook-associated protein 2 C-terminal" evidence="7">
    <location>
        <begin position="218"/>
        <end position="545"/>
    </location>
</feature>
<dbReference type="GO" id="GO:0005576">
    <property type="term" value="C:extracellular region"/>
    <property type="evidence" value="ECO:0007669"/>
    <property type="project" value="UniProtKB-SubCell"/>
</dbReference>
<dbReference type="PANTHER" id="PTHR30288:SF0">
    <property type="entry name" value="FLAGELLAR HOOK-ASSOCIATED PROTEIN 2"/>
    <property type="match status" value="1"/>
</dbReference>
<gene>
    <name evidence="8" type="ORF">dsat_2359</name>
</gene>
<dbReference type="RefSeq" id="WP_020886245.1">
    <property type="nucleotide sequence ID" value="NZ_ATHI01000005.1"/>
</dbReference>
<evidence type="ECO:0000256" key="3">
    <source>
        <dbReference type="ARBA" id="ARBA00023054"/>
    </source>
</evidence>
<dbReference type="AlphaFoldDB" id="S7TE74"/>
<dbReference type="GO" id="GO:0071973">
    <property type="term" value="P:bacterial-type flagellum-dependent cell motility"/>
    <property type="evidence" value="ECO:0007669"/>
    <property type="project" value="TreeGrafter"/>
</dbReference>
<dbReference type="Pfam" id="PF07195">
    <property type="entry name" value="FliD_C"/>
    <property type="match status" value="1"/>
</dbReference>
<dbReference type="OrthoDB" id="5484186at2"/>